<dbReference type="Proteomes" id="UP001378188">
    <property type="component" value="Unassembled WGS sequence"/>
</dbReference>
<reference evidence="2 3" key="1">
    <citation type="submission" date="2024-02" db="EMBL/GenBank/DDBJ databases">
        <title>Genome analysis and characterization of Microbaculum marinisediminis sp. nov., isolated from marine sediment.</title>
        <authorList>
            <person name="Du Z.-J."/>
            <person name="Ye Y.-Q."/>
            <person name="Zhang Z.-R."/>
            <person name="Yuan S.-M."/>
            <person name="Zhang X.-Y."/>
        </authorList>
    </citation>
    <scope>NUCLEOTIDE SEQUENCE [LARGE SCALE GENOMIC DNA]</scope>
    <source>
        <strain evidence="2 3">SDUM1044001</strain>
    </source>
</reference>
<feature type="region of interest" description="Disordered" evidence="1">
    <location>
        <begin position="170"/>
        <end position="213"/>
    </location>
</feature>
<accession>A0AAW9RME2</accession>
<evidence type="ECO:0000313" key="3">
    <source>
        <dbReference type="Proteomes" id="UP001378188"/>
    </source>
</evidence>
<feature type="compositionally biased region" description="Polar residues" evidence="1">
    <location>
        <begin position="177"/>
        <end position="186"/>
    </location>
</feature>
<evidence type="ECO:0000313" key="2">
    <source>
        <dbReference type="EMBL" id="MEJ8573467.1"/>
    </source>
</evidence>
<evidence type="ECO:0000256" key="1">
    <source>
        <dbReference type="SAM" id="MobiDB-lite"/>
    </source>
</evidence>
<name>A0AAW9RME2_9HYPH</name>
<comment type="caution">
    <text evidence="2">The sequence shown here is derived from an EMBL/GenBank/DDBJ whole genome shotgun (WGS) entry which is preliminary data.</text>
</comment>
<proteinExistence type="predicted"/>
<feature type="compositionally biased region" description="Basic and acidic residues" evidence="1">
    <location>
        <begin position="188"/>
        <end position="212"/>
    </location>
</feature>
<protein>
    <submittedName>
        <fullName evidence="2">Uncharacterized protein</fullName>
    </submittedName>
</protein>
<dbReference type="RefSeq" id="WP_340331157.1">
    <property type="nucleotide sequence ID" value="NZ_JAZHOF010000007.1"/>
</dbReference>
<sequence length="247" mass="27465">MTINFRLIGEDARLTEAEMWPRYRVAHPRILGSILDLAASVNRVLPSVSLGKKPRMADFALILAAVDEILGTNGLQVYVEKQNELATDSLTGDSFITAIAKMGPFTGTSAEILDWTIKPEKPPRDWPANARAVTQRLKRQAPVMRKAGWQVEHDDGRNHKNVAIWTITPRPGDARILSSQPSQPSQDGAKRESARNARHEYGPSPYDEHCHQCGDPLDADDILDVSDGERDATIHRRCEIAWSEAGR</sequence>
<gene>
    <name evidence="2" type="ORF">V3328_18400</name>
</gene>
<organism evidence="2 3">
    <name type="scientific">Microbaculum marinum</name>
    <dbReference type="NCBI Taxonomy" id="1764581"/>
    <lineage>
        <taxon>Bacteria</taxon>
        <taxon>Pseudomonadati</taxon>
        <taxon>Pseudomonadota</taxon>
        <taxon>Alphaproteobacteria</taxon>
        <taxon>Hyphomicrobiales</taxon>
        <taxon>Tepidamorphaceae</taxon>
        <taxon>Microbaculum</taxon>
    </lineage>
</organism>
<dbReference type="EMBL" id="JAZHOF010000007">
    <property type="protein sequence ID" value="MEJ8573467.1"/>
    <property type="molecule type" value="Genomic_DNA"/>
</dbReference>
<dbReference type="AlphaFoldDB" id="A0AAW9RME2"/>
<keyword evidence="3" id="KW-1185">Reference proteome</keyword>